<dbReference type="STRING" id="1391654.AKJ09_07731"/>
<gene>
    <name evidence="3" type="ORF">AKJ09_07731</name>
</gene>
<keyword evidence="1" id="KW-0812">Transmembrane</keyword>
<sequence length="266" mass="28261">MIPKSEASRRERASFFDTGLVLSMVLALGAVPLAPGRSTWLLLAVVLAVLTVVSVRRRFQPAMQLGLLGTLLLLTLAGFESLKLWPLPAMVAGACWGVSMLVAPLGRRPSWLRRGHLNATIAALIFAAVVVSAVALLVWFQVARPDYRSLRGTLLLEMPMPLLCLCVLSFAMINAAAEEFLYRGALMSALDETLGTGVASIVIQAAAFGLLHLDGFPRGPVGVALATIYGLMMGVVRRRADGMLAPCIAHVATDVAIGAILLNALH</sequence>
<feature type="transmembrane region" description="Helical" evidence="1">
    <location>
        <begin position="160"/>
        <end position="182"/>
    </location>
</feature>
<evidence type="ECO:0000259" key="2">
    <source>
        <dbReference type="Pfam" id="PF02517"/>
    </source>
</evidence>
<feature type="transmembrane region" description="Helical" evidence="1">
    <location>
        <begin position="85"/>
        <end position="105"/>
    </location>
</feature>
<feature type="transmembrane region" description="Helical" evidence="1">
    <location>
        <begin position="62"/>
        <end position="79"/>
    </location>
</feature>
<protein>
    <recommendedName>
        <fullName evidence="2">CAAX prenyl protease 2/Lysostaphin resistance protein A-like domain-containing protein</fullName>
    </recommendedName>
</protein>
<feature type="domain" description="CAAX prenyl protease 2/Lysostaphin resistance protein A-like" evidence="2">
    <location>
        <begin position="163"/>
        <end position="255"/>
    </location>
</feature>
<dbReference type="AlphaFoldDB" id="A0A0K1Q5Q1"/>
<dbReference type="Proteomes" id="UP000064967">
    <property type="component" value="Chromosome"/>
</dbReference>
<feature type="transmembrane region" description="Helical" evidence="1">
    <location>
        <begin position="39"/>
        <end position="55"/>
    </location>
</feature>
<dbReference type="EMBL" id="CP012333">
    <property type="protein sequence ID" value="AKV01068.1"/>
    <property type="molecule type" value="Genomic_DNA"/>
</dbReference>
<evidence type="ECO:0000313" key="4">
    <source>
        <dbReference type="Proteomes" id="UP000064967"/>
    </source>
</evidence>
<evidence type="ECO:0000313" key="3">
    <source>
        <dbReference type="EMBL" id="AKV01068.1"/>
    </source>
</evidence>
<evidence type="ECO:0000256" key="1">
    <source>
        <dbReference type="SAM" id="Phobius"/>
    </source>
</evidence>
<dbReference type="PATRIC" id="fig|1391654.3.peg.7839"/>
<name>A0A0K1Q5Q1_9BACT</name>
<dbReference type="Pfam" id="PF02517">
    <property type="entry name" value="Rce1-like"/>
    <property type="match status" value="1"/>
</dbReference>
<proteinExistence type="predicted"/>
<dbReference type="GO" id="GO:0004175">
    <property type="term" value="F:endopeptidase activity"/>
    <property type="evidence" value="ECO:0007669"/>
    <property type="project" value="UniProtKB-ARBA"/>
</dbReference>
<dbReference type="InterPro" id="IPR003675">
    <property type="entry name" value="Rce1/LyrA-like_dom"/>
</dbReference>
<accession>A0A0K1Q5Q1</accession>
<keyword evidence="4" id="KW-1185">Reference proteome</keyword>
<reference evidence="3 4" key="1">
    <citation type="submission" date="2015-08" db="EMBL/GenBank/DDBJ databases">
        <authorList>
            <person name="Babu N.S."/>
            <person name="Beckwith C.J."/>
            <person name="Beseler K.G."/>
            <person name="Brison A."/>
            <person name="Carone J.V."/>
            <person name="Caskin T.P."/>
            <person name="Diamond M."/>
            <person name="Durham M.E."/>
            <person name="Foxe J.M."/>
            <person name="Go M."/>
            <person name="Henderson B.A."/>
            <person name="Jones I.B."/>
            <person name="McGettigan J.A."/>
            <person name="Micheletti S.J."/>
            <person name="Nasrallah M.E."/>
            <person name="Ortiz D."/>
            <person name="Piller C.R."/>
            <person name="Privatt S.R."/>
            <person name="Schneider S.L."/>
            <person name="Sharp S."/>
            <person name="Smith T.C."/>
            <person name="Stanton J.D."/>
            <person name="Ullery H.E."/>
            <person name="Wilson R.J."/>
            <person name="Serrano M.G."/>
            <person name="Buck G."/>
            <person name="Lee V."/>
            <person name="Wang Y."/>
            <person name="Carvalho R."/>
            <person name="Voegtly L."/>
            <person name="Shi R."/>
            <person name="Duckworth R."/>
            <person name="Johnson A."/>
            <person name="Loviza R."/>
            <person name="Walstead R."/>
            <person name="Shah Z."/>
            <person name="Kiflezghi M."/>
            <person name="Wade K."/>
            <person name="Ball S.L."/>
            <person name="Bradley K.W."/>
            <person name="Asai D.J."/>
            <person name="Bowman C.A."/>
            <person name="Russell D.A."/>
            <person name="Pope W.H."/>
            <person name="Jacobs-Sera D."/>
            <person name="Hendrix R.W."/>
            <person name="Hatfull G.F."/>
        </authorList>
    </citation>
    <scope>NUCLEOTIDE SEQUENCE [LARGE SCALE GENOMIC DNA]</scope>
    <source>
        <strain evidence="3 4">DSM 27648</strain>
    </source>
</reference>
<feature type="transmembrane region" description="Helical" evidence="1">
    <location>
        <begin position="194"/>
        <end position="213"/>
    </location>
</feature>
<organism evidence="3 4">
    <name type="scientific">Labilithrix luteola</name>
    <dbReference type="NCBI Taxonomy" id="1391654"/>
    <lineage>
        <taxon>Bacteria</taxon>
        <taxon>Pseudomonadati</taxon>
        <taxon>Myxococcota</taxon>
        <taxon>Polyangia</taxon>
        <taxon>Polyangiales</taxon>
        <taxon>Labilitrichaceae</taxon>
        <taxon>Labilithrix</taxon>
    </lineage>
</organism>
<keyword evidence="1" id="KW-1133">Transmembrane helix</keyword>
<dbReference type="KEGG" id="llu:AKJ09_07731"/>
<feature type="transmembrane region" description="Helical" evidence="1">
    <location>
        <begin position="243"/>
        <end position="265"/>
    </location>
</feature>
<keyword evidence="1" id="KW-0472">Membrane</keyword>
<feature type="transmembrane region" description="Helical" evidence="1">
    <location>
        <begin position="12"/>
        <end position="33"/>
    </location>
</feature>
<feature type="transmembrane region" description="Helical" evidence="1">
    <location>
        <begin position="219"/>
        <end position="236"/>
    </location>
</feature>
<feature type="transmembrane region" description="Helical" evidence="1">
    <location>
        <begin position="117"/>
        <end position="140"/>
    </location>
</feature>
<dbReference type="GO" id="GO:0080120">
    <property type="term" value="P:CAAX-box protein maturation"/>
    <property type="evidence" value="ECO:0007669"/>
    <property type="project" value="UniProtKB-ARBA"/>
</dbReference>